<gene>
    <name evidence="1" type="ORF">MRB53_035438</name>
</gene>
<dbReference type="Proteomes" id="UP001234297">
    <property type="component" value="Chromosome 12"/>
</dbReference>
<protein>
    <submittedName>
        <fullName evidence="1">Uncharacterized protein</fullName>
    </submittedName>
</protein>
<reference evidence="1 2" key="1">
    <citation type="journal article" date="2022" name="Hortic Res">
        <title>A haplotype resolved chromosomal level avocado genome allows analysis of novel avocado genes.</title>
        <authorList>
            <person name="Nath O."/>
            <person name="Fletcher S.J."/>
            <person name="Hayward A."/>
            <person name="Shaw L.M."/>
            <person name="Masouleh A.K."/>
            <person name="Furtado A."/>
            <person name="Henry R.J."/>
            <person name="Mitter N."/>
        </authorList>
    </citation>
    <scope>NUCLEOTIDE SEQUENCE [LARGE SCALE GENOMIC DNA]</scope>
    <source>
        <strain evidence="2">cv. Hass</strain>
    </source>
</reference>
<sequence length="136" mass="14332">MLGLSAHQKPHTDPLEIGAGDGWLEKLGNGCLQAFAYALQGPLLGIPLAINALLPIKLAMMHMCVTCNGAHKRPRGAGTLVDAARPDRMGGAHCMAIHGPSSQVIPAYLPVMDLKSHSVRVFTVLSAAAHHSQDDI</sequence>
<dbReference type="EMBL" id="CM056820">
    <property type="protein sequence ID" value="KAJ8616066.1"/>
    <property type="molecule type" value="Genomic_DNA"/>
</dbReference>
<organism evidence="1 2">
    <name type="scientific">Persea americana</name>
    <name type="common">Avocado</name>
    <dbReference type="NCBI Taxonomy" id="3435"/>
    <lineage>
        <taxon>Eukaryota</taxon>
        <taxon>Viridiplantae</taxon>
        <taxon>Streptophyta</taxon>
        <taxon>Embryophyta</taxon>
        <taxon>Tracheophyta</taxon>
        <taxon>Spermatophyta</taxon>
        <taxon>Magnoliopsida</taxon>
        <taxon>Magnoliidae</taxon>
        <taxon>Laurales</taxon>
        <taxon>Lauraceae</taxon>
        <taxon>Persea</taxon>
    </lineage>
</organism>
<comment type="caution">
    <text evidence="1">The sequence shown here is derived from an EMBL/GenBank/DDBJ whole genome shotgun (WGS) entry which is preliminary data.</text>
</comment>
<name>A0ACC2K4P3_PERAE</name>
<keyword evidence="2" id="KW-1185">Reference proteome</keyword>
<evidence type="ECO:0000313" key="1">
    <source>
        <dbReference type="EMBL" id="KAJ8616066.1"/>
    </source>
</evidence>
<evidence type="ECO:0000313" key="2">
    <source>
        <dbReference type="Proteomes" id="UP001234297"/>
    </source>
</evidence>
<proteinExistence type="predicted"/>
<accession>A0ACC2K4P3</accession>